<feature type="region of interest" description="Disordered" evidence="1">
    <location>
        <begin position="72"/>
        <end position="102"/>
    </location>
</feature>
<gene>
    <name evidence="2" type="ORF">WJX81_005133</name>
</gene>
<proteinExistence type="predicted"/>
<evidence type="ECO:0000313" key="2">
    <source>
        <dbReference type="EMBL" id="KAK9820860.1"/>
    </source>
</evidence>
<protein>
    <submittedName>
        <fullName evidence="2">Uncharacterized protein</fullName>
    </submittedName>
</protein>
<sequence>MGERGEVDELGEVPLTRDTGRGWQSRMESAARLLPSIFEDGWDAAVPLPLLAPGKEWLLPWAEAGFGSCGGDASGSVEDDADSAAVKWRRTEQANSRTRGGRSFRVRRRCAETARACRHMAAFRQGALPPVLAAPLPLLGNL</sequence>
<evidence type="ECO:0000256" key="1">
    <source>
        <dbReference type="SAM" id="MobiDB-lite"/>
    </source>
</evidence>
<organism evidence="2 3">
    <name type="scientific">Elliptochloris bilobata</name>
    <dbReference type="NCBI Taxonomy" id="381761"/>
    <lineage>
        <taxon>Eukaryota</taxon>
        <taxon>Viridiplantae</taxon>
        <taxon>Chlorophyta</taxon>
        <taxon>core chlorophytes</taxon>
        <taxon>Trebouxiophyceae</taxon>
        <taxon>Trebouxiophyceae incertae sedis</taxon>
        <taxon>Elliptochloris clade</taxon>
        <taxon>Elliptochloris</taxon>
    </lineage>
</organism>
<name>A0AAW1QHC9_9CHLO</name>
<accession>A0AAW1QHC9</accession>
<dbReference type="EMBL" id="JALJOU010000112">
    <property type="protein sequence ID" value="KAK9820860.1"/>
    <property type="molecule type" value="Genomic_DNA"/>
</dbReference>
<keyword evidence="3" id="KW-1185">Reference proteome</keyword>
<evidence type="ECO:0000313" key="3">
    <source>
        <dbReference type="Proteomes" id="UP001445335"/>
    </source>
</evidence>
<dbReference type="AlphaFoldDB" id="A0AAW1QHC9"/>
<comment type="caution">
    <text evidence="2">The sequence shown here is derived from an EMBL/GenBank/DDBJ whole genome shotgun (WGS) entry which is preliminary data.</text>
</comment>
<reference evidence="2 3" key="1">
    <citation type="journal article" date="2024" name="Nat. Commun.">
        <title>Phylogenomics reveals the evolutionary origins of lichenization in chlorophyte algae.</title>
        <authorList>
            <person name="Puginier C."/>
            <person name="Libourel C."/>
            <person name="Otte J."/>
            <person name="Skaloud P."/>
            <person name="Haon M."/>
            <person name="Grisel S."/>
            <person name="Petersen M."/>
            <person name="Berrin J.G."/>
            <person name="Delaux P.M."/>
            <person name="Dal Grande F."/>
            <person name="Keller J."/>
        </authorList>
    </citation>
    <scope>NUCLEOTIDE SEQUENCE [LARGE SCALE GENOMIC DNA]</scope>
    <source>
        <strain evidence="2 3">SAG 245.80</strain>
    </source>
</reference>
<dbReference type="Proteomes" id="UP001445335">
    <property type="component" value="Unassembled WGS sequence"/>
</dbReference>